<dbReference type="Gene3D" id="1.10.10.10">
    <property type="entry name" value="Winged helix-like DNA-binding domain superfamily/Winged helix DNA-binding domain"/>
    <property type="match status" value="1"/>
</dbReference>
<evidence type="ECO:0000259" key="3">
    <source>
        <dbReference type="Pfam" id="PF17783"/>
    </source>
</evidence>
<evidence type="ECO:0000256" key="1">
    <source>
        <dbReference type="PIRNR" id="PIRNR012524"/>
    </source>
</evidence>
<proteinExistence type="inferred from homology"/>
<reference evidence="4 5" key="1">
    <citation type="journal article" date="2010" name="Stand. Genomic Sci.">
        <title>Complete genome sequence of Coraliomargarita akajimensis type strain (04OKA010-24).</title>
        <authorList>
            <person name="Mavromatis K."/>
            <person name="Abt B."/>
            <person name="Brambilla E."/>
            <person name="Lapidus A."/>
            <person name="Copeland A."/>
            <person name="Deshpande S."/>
            <person name="Nolan M."/>
            <person name="Lucas S."/>
            <person name="Tice H."/>
            <person name="Cheng J.F."/>
            <person name="Han C."/>
            <person name="Detter J.C."/>
            <person name="Woyke T."/>
            <person name="Goodwin L."/>
            <person name="Pitluck S."/>
            <person name="Held B."/>
            <person name="Brettin T."/>
            <person name="Tapia R."/>
            <person name="Ivanova N."/>
            <person name="Mikhailova N."/>
            <person name="Pati A."/>
            <person name="Liolios K."/>
            <person name="Chen A."/>
            <person name="Palaniappan K."/>
            <person name="Land M."/>
            <person name="Hauser L."/>
            <person name="Chang Y.J."/>
            <person name="Jeffries C.D."/>
            <person name="Rohde M."/>
            <person name="Goker M."/>
            <person name="Bristow J."/>
            <person name="Eisen J.A."/>
            <person name="Markowitz V."/>
            <person name="Hugenholtz P."/>
            <person name="Klenk H.P."/>
            <person name="Kyrpides N.C."/>
        </authorList>
    </citation>
    <scope>NUCLEOTIDE SEQUENCE [LARGE SCALE GENOMIC DNA]</scope>
    <source>
        <strain evidence="5">DSM 45221 / IAM 15411 / JCM 23193 / KCTC 12865</strain>
    </source>
</reference>
<dbReference type="Pfam" id="PF17783">
    <property type="entry name" value="WHD_CvfB"/>
    <property type="match status" value="1"/>
</dbReference>
<dbReference type="PIRSF" id="PIRSF012524">
    <property type="entry name" value="YitL_S1"/>
    <property type="match status" value="1"/>
</dbReference>
<evidence type="ECO:0000259" key="2">
    <source>
        <dbReference type="Pfam" id="PF13509"/>
    </source>
</evidence>
<dbReference type="STRING" id="583355.Caka_0620"/>
<organism evidence="4 5">
    <name type="scientific">Coraliomargarita akajimensis (strain DSM 45221 / IAM 15411 / JCM 23193 / KCTC 12865 / 04OKA010-24)</name>
    <dbReference type="NCBI Taxonomy" id="583355"/>
    <lineage>
        <taxon>Bacteria</taxon>
        <taxon>Pseudomonadati</taxon>
        <taxon>Verrucomicrobiota</taxon>
        <taxon>Opitutia</taxon>
        <taxon>Puniceicoccales</taxon>
        <taxon>Coraliomargaritaceae</taxon>
        <taxon>Coraliomargarita</taxon>
    </lineage>
</organism>
<protein>
    <recommendedName>
        <fullName evidence="6">GntR family transcriptional regulator</fullName>
    </recommendedName>
</protein>
<comment type="similarity">
    <text evidence="1">Belongs to the CvfB family.</text>
</comment>
<accession>D5ENY6</accession>
<dbReference type="Pfam" id="PF13509">
    <property type="entry name" value="S1_2"/>
    <property type="match status" value="1"/>
</dbReference>
<dbReference type="Proteomes" id="UP000000925">
    <property type="component" value="Chromosome"/>
</dbReference>
<dbReference type="RefSeq" id="WP_013042369.1">
    <property type="nucleotide sequence ID" value="NC_014008.1"/>
</dbReference>
<dbReference type="KEGG" id="caa:Caka_0620"/>
<dbReference type="EMBL" id="CP001998">
    <property type="protein sequence ID" value="ADE53645.1"/>
    <property type="molecule type" value="Genomic_DNA"/>
</dbReference>
<dbReference type="AlphaFoldDB" id="D5ENY6"/>
<dbReference type="eggNOG" id="COG2996">
    <property type="taxonomic scope" value="Bacteria"/>
</dbReference>
<keyword evidence="5" id="KW-1185">Reference proteome</keyword>
<name>D5ENY6_CORAD</name>
<feature type="domain" description="Conserved virulence factor B first S1" evidence="2">
    <location>
        <begin position="4"/>
        <end position="63"/>
    </location>
</feature>
<evidence type="ECO:0000313" key="4">
    <source>
        <dbReference type="EMBL" id="ADE53645.1"/>
    </source>
</evidence>
<dbReference type="OrthoDB" id="9801597at2"/>
<dbReference type="InterPro" id="IPR040764">
    <property type="entry name" value="CvfB_WH"/>
</dbReference>
<dbReference type="InterPro" id="IPR012340">
    <property type="entry name" value="NA-bd_OB-fold"/>
</dbReference>
<evidence type="ECO:0008006" key="6">
    <source>
        <dbReference type="Google" id="ProtNLM"/>
    </source>
</evidence>
<gene>
    <name evidence="4" type="ordered locus">Caka_0620</name>
</gene>
<dbReference type="HOGENOM" id="CLU_064885_1_0_0"/>
<dbReference type="InterPro" id="IPR036388">
    <property type="entry name" value="WH-like_DNA-bd_sf"/>
</dbReference>
<dbReference type="Gene3D" id="2.40.50.140">
    <property type="entry name" value="Nucleic acid-binding proteins"/>
    <property type="match status" value="1"/>
</dbReference>
<dbReference type="InterPro" id="IPR039566">
    <property type="entry name" value="CvfB_S1_st"/>
</dbReference>
<sequence>MATIGKVNELRIVEKCDHGFYLDGGEHDTILLPQRYITPEMELGDTIEVFLHNDSEDRLVATTETPAAQVGEFAYLEVVGVRKDVGAFLDWGLSKDLLLPYREQGKLYLEEGDGVIVAIYLDEYTNRIVASTRLHRHLSETKPDYSPNDPVDVLIYGDSPLGYKAIVDRKHRGLLYHAETSEKLSPGDQFTGYVRKIRSGGKIDLRRDPSGQKRVGSLSDQILKQLTDAGGSLPFNDKSSTDEIREAFDCSKKAFKQALSFLRKSGEITEHFETEFLTLRSHWHGGETFKKKTHDD</sequence>
<feature type="domain" description="Conserved virulence factor B-like winged helix" evidence="3">
    <location>
        <begin position="220"/>
        <end position="269"/>
    </location>
</feature>
<evidence type="ECO:0000313" key="5">
    <source>
        <dbReference type="Proteomes" id="UP000000925"/>
    </source>
</evidence>
<dbReference type="InterPro" id="IPR014464">
    <property type="entry name" value="CvfB_fam"/>
</dbReference>
<dbReference type="PANTHER" id="PTHR37296">
    <property type="entry name" value="CONSERVED VIRULENCE FACTOR B"/>
    <property type="match status" value="1"/>
</dbReference>
<dbReference type="PANTHER" id="PTHR37296:SF1">
    <property type="entry name" value="CONSERVED VIRULENCE FACTOR B"/>
    <property type="match status" value="1"/>
</dbReference>